<evidence type="ECO:0000259" key="1">
    <source>
        <dbReference type="Pfam" id="PF00483"/>
    </source>
</evidence>
<dbReference type="Pfam" id="PF00483">
    <property type="entry name" value="NTP_transferase"/>
    <property type="match status" value="1"/>
</dbReference>
<sequence length="235" mass="26912">MKAVILAGGRGKRLYPYTTKLPKPLVPIGKKPIIRVLIDQLLKAGTSSITLATGHLSYMIEEHFRQNNVGLEITFSKEEKRLGTAAPLKQITNLPKNFLVLNGDLLTDLDFRDLYEHHTKNKNMMTIATYEKKISVSLGVLELSGKEVVDYFEKPSYLYPVSMGIYVMEREVLDFIPENTFYDIPDLVKELLSKQKKIGAYLFNGRWLDIGTNTDYQKALELFENEKEKFTISRD</sequence>
<organism evidence="2">
    <name type="scientific">marine sediment metagenome</name>
    <dbReference type="NCBI Taxonomy" id="412755"/>
    <lineage>
        <taxon>unclassified sequences</taxon>
        <taxon>metagenomes</taxon>
        <taxon>ecological metagenomes</taxon>
    </lineage>
</organism>
<evidence type="ECO:0000313" key="2">
    <source>
        <dbReference type="EMBL" id="KKN83064.1"/>
    </source>
</evidence>
<dbReference type="InterPro" id="IPR050486">
    <property type="entry name" value="Mannose-1P_guanyltransferase"/>
</dbReference>
<dbReference type="EMBL" id="LAZR01000191">
    <property type="protein sequence ID" value="KKN83064.1"/>
    <property type="molecule type" value="Genomic_DNA"/>
</dbReference>
<dbReference type="Gene3D" id="3.90.550.10">
    <property type="entry name" value="Spore Coat Polysaccharide Biosynthesis Protein SpsA, Chain A"/>
    <property type="match status" value="1"/>
</dbReference>
<name>A0A0F9TUP6_9ZZZZ</name>
<dbReference type="PANTHER" id="PTHR22572">
    <property type="entry name" value="SUGAR-1-PHOSPHATE GUANYL TRANSFERASE"/>
    <property type="match status" value="1"/>
</dbReference>
<dbReference type="InterPro" id="IPR005835">
    <property type="entry name" value="NTP_transferase_dom"/>
</dbReference>
<protein>
    <recommendedName>
        <fullName evidence="1">Nucleotidyl transferase domain-containing protein</fullName>
    </recommendedName>
</protein>
<dbReference type="AlphaFoldDB" id="A0A0F9TUP6"/>
<dbReference type="InterPro" id="IPR029044">
    <property type="entry name" value="Nucleotide-diphossugar_trans"/>
</dbReference>
<accession>A0A0F9TUP6</accession>
<feature type="domain" description="Nucleotidyl transferase" evidence="1">
    <location>
        <begin position="2"/>
        <end position="222"/>
    </location>
</feature>
<reference evidence="2" key="1">
    <citation type="journal article" date="2015" name="Nature">
        <title>Complex archaea that bridge the gap between prokaryotes and eukaryotes.</title>
        <authorList>
            <person name="Spang A."/>
            <person name="Saw J.H."/>
            <person name="Jorgensen S.L."/>
            <person name="Zaremba-Niedzwiedzka K."/>
            <person name="Martijn J."/>
            <person name="Lind A.E."/>
            <person name="van Eijk R."/>
            <person name="Schleper C."/>
            <person name="Guy L."/>
            <person name="Ettema T.J."/>
        </authorList>
    </citation>
    <scope>NUCLEOTIDE SEQUENCE</scope>
</reference>
<dbReference type="SUPFAM" id="SSF53448">
    <property type="entry name" value="Nucleotide-diphospho-sugar transferases"/>
    <property type="match status" value="1"/>
</dbReference>
<comment type="caution">
    <text evidence="2">The sequence shown here is derived from an EMBL/GenBank/DDBJ whole genome shotgun (WGS) entry which is preliminary data.</text>
</comment>
<gene>
    <name evidence="2" type="ORF">LCGC14_0303300</name>
</gene>
<proteinExistence type="predicted"/>